<comment type="caution">
    <text evidence="14">The sequence shown here is derived from an EMBL/GenBank/DDBJ whole genome shotgun (WGS) entry which is preliminary data.</text>
</comment>
<evidence type="ECO:0000256" key="10">
    <source>
        <dbReference type="ARBA" id="ARBA00023004"/>
    </source>
</evidence>
<dbReference type="InterPro" id="IPR011577">
    <property type="entry name" value="Cyt_b561_bac/Ni-Hgenase"/>
</dbReference>
<keyword evidence="7" id="KW-0479">Metal-binding</keyword>
<dbReference type="GO" id="GO:0005886">
    <property type="term" value="C:plasma membrane"/>
    <property type="evidence" value="ECO:0007669"/>
    <property type="project" value="UniProtKB-SubCell"/>
</dbReference>
<feature type="domain" description="Cytochrome b561 bacterial/Ni-hydrogenase" evidence="13">
    <location>
        <begin position="7"/>
        <end position="191"/>
    </location>
</feature>
<feature type="transmembrane region" description="Helical" evidence="12">
    <location>
        <begin position="12"/>
        <end position="30"/>
    </location>
</feature>
<feature type="transmembrane region" description="Helical" evidence="12">
    <location>
        <begin position="50"/>
        <end position="68"/>
    </location>
</feature>
<reference evidence="14 15" key="1">
    <citation type="submission" date="2020-10" db="EMBL/GenBank/DDBJ databases">
        <title>Connecting structure to function with the recovery of over 1000 high-quality activated sludge metagenome-assembled genomes encoding full-length rRNA genes using long-read sequencing.</title>
        <authorList>
            <person name="Singleton C.M."/>
            <person name="Petriglieri F."/>
            <person name="Kristensen J.M."/>
            <person name="Kirkegaard R.H."/>
            <person name="Michaelsen T.Y."/>
            <person name="Andersen M.H."/>
            <person name="Karst S.M."/>
            <person name="Dueholm M.S."/>
            <person name="Nielsen P.H."/>
            <person name="Albertsen M."/>
        </authorList>
    </citation>
    <scope>NUCLEOTIDE SEQUENCE [LARGE SCALE GENOMIC DNA]</scope>
    <source>
        <strain evidence="14">EsbW_18-Q3-R4-48_BATAC.463</strain>
    </source>
</reference>
<dbReference type="GO" id="GO:0005506">
    <property type="term" value="F:iron ion binding"/>
    <property type="evidence" value="ECO:0007669"/>
    <property type="project" value="InterPro"/>
</dbReference>
<feature type="transmembrane region" description="Helical" evidence="12">
    <location>
        <begin position="118"/>
        <end position="138"/>
    </location>
</feature>
<dbReference type="GO" id="GO:0020037">
    <property type="term" value="F:heme binding"/>
    <property type="evidence" value="ECO:0007669"/>
    <property type="project" value="TreeGrafter"/>
</dbReference>
<evidence type="ECO:0000256" key="4">
    <source>
        <dbReference type="ARBA" id="ARBA00022475"/>
    </source>
</evidence>
<evidence type="ECO:0000256" key="12">
    <source>
        <dbReference type="SAM" id="Phobius"/>
    </source>
</evidence>
<keyword evidence="5" id="KW-0349">Heme</keyword>
<dbReference type="PANTHER" id="PTHR30485:SF1">
    <property type="entry name" value="CYTOCHROME YDHU-RELATED"/>
    <property type="match status" value="1"/>
</dbReference>
<dbReference type="GO" id="GO:0022904">
    <property type="term" value="P:respiratory electron transport chain"/>
    <property type="evidence" value="ECO:0007669"/>
    <property type="project" value="InterPro"/>
</dbReference>
<dbReference type="PRINTS" id="PR00161">
    <property type="entry name" value="NIHGNASECYTB"/>
</dbReference>
<evidence type="ECO:0000313" key="15">
    <source>
        <dbReference type="Proteomes" id="UP000739411"/>
    </source>
</evidence>
<evidence type="ECO:0000256" key="6">
    <source>
        <dbReference type="ARBA" id="ARBA00022692"/>
    </source>
</evidence>
<evidence type="ECO:0000259" key="13">
    <source>
        <dbReference type="Pfam" id="PF01292"/>
    </source>
</evidence>
<dbReference type="AlphaFoldDB" id="A0A935K394"/>
<sequence length="201" mass="23035">MERIYIFTRFERFWHWTQALLVIGMMITGFEIHGTYNLLGFAKAHQIHTVAAWALIILWVFAIFWHFITGEWRQYIPTMKGVDKIIRHYAWEYFGAKSILSSSPVPASTTRCRLQAYLAVKLLINPILWISGLLYLYYNELAALGQSLDLATIALIHTIGAFMMLAFFIAHVYLITTGHTVGAHLKAMLTGWEDGEGEHAK</sequence>
<accession>A0A935K394</accession>
<dbReference type="InterPro" id="IPR000516">
    <property type="entry name" value="Ni-dep_Hydgase_cyt-B"/>
</dbReference>
<evidence type="ECO:0000256" key="11">
    <source>
        <dbReference type="ARBA" id="ARBA00023136"/>
    </source>
</evidence>
<keyword evidence="9 12" id="KW-1133">Transmembrane helix</keyword>
<evidence type="ECO:0000313" key="14">
    <source>
        <dbReference type="EMBL" id="MBK7415588.1"/>
    </source>
</evidence>
<evidence type="ECO:0000256" key="3">
    <source>
        <dbReference type="ARBA" id="ARBA00022448"/>
    </source>
</evidence>
<evidence type="ECO:0000256" key="7">
    <source>
        <dbReference type="ARBA" id="ARBA00022723"/>
    </source>
</evidence>
<dbReference type="Proteomes" id="UP000739411">
    <property type="component" value="Unassembled WGS sequence"/>
</dbReference>
<keyword evidence="11 12" id="KW-0472">Membrane</keyword>
<feature type="transmembrane region" description="Helical" evidence="12">
    <location>
        <begin position="150"/>
        <end position="176"/>
    </location>
</feature>
<dbReference type="GO" id="GO:0009055">
    <property type="term" value="F:electron transfer activity"/>
    <property type="evidence" value="ECO:0007669"/>
    <property type="project" value="InterPro"/>
</dbReference>
<keyword evidence="10" id="KW-0408">Iron</keyword>
<comment type="subcellular location">
    <subcellularLocation>
        <location evidence="1">Cell membrane</location>
        <topology evidence="1">Multi-pass membrane protein</topology>
    </subcellularLocation>
</comment>
<proteinExistence type="inferred from homology"/>
<name>A0A935K394_9RHOO</name>
<protein>
    <submittedName>
        <fullName evidence="14">Cytochrome b/b6 domain-containing protein</fullName>
    </submittedName>
</protein>
<dbReference type="InterPro" id="IPR016174">
    <property type="entry name" value="Di-haem_cyt_TM"/>
</dbReference>
<comment type="similarity">
    <text evidence="2">Belongs to the HupC/HyaC/HydC family.</text>
</comment>
<evidence type="ECO:0000256" key="2">
    <source>
        <dbReference type="ARBA" id="ARBA00008622"/>
    </source>
</evidence>
<dbReference type="Gene3D" id="1.20.950.20">
    <property type="entry name" value="Transmembrane di-heme cytochromes, Chain C"/>
    <property type="match status" value="1"/>
</dbReference>
<keyword evidence="6 12" id="KW-0812">Transmembrane</keyword>
<keyword evidence="8" id="KW-0249">Electron transport</keyword>
<dbReference type="Pfam" id="PF01292">
    <property type="entry name" value="Ni_hydr_CYTB"/>
    <property type="match status" value="1"/>
</dbReference>
<evidence type="ECO:0000256" key="8">
    <source>
        <dbReference type="ARBA" id="ARBA00022982"/>
    </source>
</evidence>
<evidence type="ECO:0000256" key="9">
    <source>
        <dbReference type="ARBA" id="ARBA00022989"/>
    </source>
</evidence>
<gene>
    <name evidence="14" type="ORF">IPJ38_11250</name>
</gene>
<evidence type="ECO:0000256" key="5">
    <source>
        <dbReference type="ARBA" id="ARBA00022617"/>
    </source>
</evidence>
<dbReference type="PANTHER" id="PTHR30485">
    <property type="entry name" value="NI/FE-HYDROGENASE 1 B-TYPE CYTOCHROME SUBUNIT"/>
    <property type="match status" value="1"/>
</dbReference>
<keyword evidence="4" id="KW-1003">Cell membrane</keyword>
<keyword evidence="3" id="KW-0813">Transport</keyword>
<dbReference type="SUPFAM" id="SSF81342">
    <property type="entry name" value="Transmembrane di-heme cytochromes"/>
    <property type="match status" value="1"/>
</dbReference>
<organism evidence="14 15">
    <name type="scientific">Candidatus Dechloromonas phosphorivorans</name>
    <dbReference type="NCBI Taxonomy" id="2899244"/>
    <lineage>
        <taxon>Bacteria</taxon>
        <taxon>Pseudomonadati</taxon>
        <taxon>Pseudomonadota</taxon>
        <taxon>Betaproteobacteria</taxon>
        <taxon>Rhodocyclales</taxon>
        <taxon>Azonexaceae</taxon>
        <taxon>Dechloromonas</taxon>
    </lineage>
</organism>
<evidence type="ECO:0000256" key="1">
    <source>
        <dbReference type="ARBA" id="ARBA00004651"/>
    </source>
</evidence>
<dbReference type="EMBL" id="JADJMS010000022">
    <property type="protein sequence ID" value="MBK7415588.1"/>
    <property type="molecule type" value="Genomic_DNA"/>
</dbReference>
<dbReference type="InterPro" id="IPR051542">
    <property type="entry name" value="Hydrogenase_cytochrome"/>
</dbReference>